<dbReference type="PANTHER" id="PTHR10344:SF4">
    <property type="entry name" value="UMP-CMP KINASE 2, MITOCHONDRIAL"/>
    <property type="match status" value="1"/>
</dbReference>
<dbReference type="Pfam" id="PF02223">
    <property type="entry name" value="Thymidylate_kin"/>
    <property type="match status" value="1"/>
</dbReference>
<dbReference type="GO" id="GO:0006235">
    <property type="term" value="P:dTTP biosynthetic process"/>
    <property type="evidence" value="ECO:0007669"/>
    <property type="project" value="UniProtKB-UniRule"/>
</dbReference>
<dbReference type="PANTHER" id="PTHR10344">
    <property type="entry name" value="THYMIDYLATE KINASE"/>
    <property type="match status" value="1"/>
</dbReference>
<accession>A0A1M7Z6L6</accession>
<dbReference type="FunFam" id="3.40.50.300:FF:000225">
    <property type="entry name" value="Thymidylate kinase"/>
    <property type="match status" value="1"/>
</dbReference>
<name>A0A1M7Z6L6_9HYPH</name>
<evidence type="ECO:0000256" key="8">
    <source>
        <dbReference type="ARBA" id="ARBA00022840"/>
    </source>
</evidence>
<dbReference type="EC" id="2.7.4.9" evidence="2 12"/>
<sequence length="220" mass="23133">MVARGRFITFEGGEGAGKSTQITRLAARLSSLGLNVRTTREPGGSPGAEIVRHVVLSGAASALGADTEAMLFAAARVDHVDSVIRPAIEAGEWVLCDRFTDSTRVYQGASGVSPALIGALERLALQDLAIDLTIIVDVPAEIGLARAAARRGDGVTDRFEGDSLEIQQRRRRGFLEIAAAEPDRCVVVDGTLDVDGVEAAIWAAVEGRFAETGALAQRPV</sequence>
<evidence type="ECO:0000256" key="9">
    <source>
        <dbReference type="ARBA" id="ARBA00029962"/>
    </source>
</evidence>
<feature type="binding site" evidence="12">
    <location>
        <begin position="12"/>
        <end position="19"/>
    </location>
    <ligand>
        <name>ATP</name>
        <dbReference type="ChEBI" id="CHEBI:30616"/>
    </ligand>
</feature>
<comment type="catalytic activity">
    <reaction evidence="10 12">
        <text>dTMP + ATP = dTDP + ADP</text>
        <dbReference type="Rhea" id="RHEA:13517"/>
        <dbReference type="ChEBI" id="CHEBI:30616"/>
        <dbReference type="ChEBI" id="CHEBI:58369"/>
        <dbReference type="ChEBI" id="CHEBI:63528"/>
        <dbReference type="ChEBI" id="CHEBI:456216"/>
        <dbReference type="EC" id="2.7.4.9"/>
    </reaction>
</comment>
<comment type="similarity">
    <text evidence="1 12">Belongs to the thymidylate kinase family.</text>
</comment>
<dbReference type="InterPro" id="IPR027417">
    <property type="entry name" value="P-loop_NTPase"/>
</dbReference>
<dbReference type="RefSeq" id="WP_428977610.1">
    <property type="nucleotide sequence ID" value="NZ_FRXO01000001.1"/>
</dbReference>
<dbReference type="PROSITE" id="PS01331">
    <property type="entry name" value="THYMIDYLATE_KINASE"/>
    <property type="match status" value="1"/>
</dbReference>
<evidence type="ECO:0000256" key="2">
    <source>
        <dbReference type="ARBA" id="ARBA00012980"/>
    </source>
</evidence>
<protein>
    <recommendedName>
        <fullName evidence="3 12">Thymidylate kinase</fullName>
        <ecNumber evidence="2 12">2.7.4.9</ecNumber>
    </recommendedName>
    <alternativeName>
        <fullName evidence="9 12">dTMP kinase</fullName>
    </alternativeName>
</protein>
<dbReference type="CDD" id="cd01672">
    <property type="entry name" value="TMPK"/>
    <property type="match status" value="1"/>
</dbReference>
<keyword evidence="4 12" id="KW-0808">Transferase</keyword>
<dbReference type="GO" id="GO:0006227">
    <property type="term" value="P:dUDP biosynthetic process"/>
    <property type="evidence" value="ECO:0007669"/>
    <property type="project" value="TreeGrafter"/>
</dbReference>
<evidence type="ECO:0000256" key="6">
    <source>
        <dbReference type="ARBA" id="ARBA00022741"/>
    </source>
</evidence>
<dbReference type="GO" id="GO:0006233">
    <property type="term" value="P:dTDP biosynthetic process"/>
    <property type="evidence" value="ECO:0007669"/>
    <property type="project" value="InterPro"/>
</dbReference>
<evidence type="ECO:0000256" key="4">
    <source>
        <dbReference type="ARBA" id="ARBA00022679"/>
    </source>
</evidence>
<evidence type="ECO:0000256" key="10">
    <source>
        <dbReference type="ARBA" id="ARBA00048743"/>
    </source>
</evidence>
<keyword evidence="15" id="KW-1185">Reference proteome</keyword>
<dbReference type="Gene3D" id="3.40.50.300">
    <property type="entry name" value="P-loop containing nucleotide triphosphate hydrolases"/>
    <property type="match status" value="1"/>
</dbReference>
<evidence type="ECO:0000256" key="3">
    <source>
        <dbReference type="ARBA" id="ARBA00017144"/>
    </source>
</evidence>
<dbReference type="InterPro" id="IPR039430">
    <property type="entry name" value="Thymidylate_kin-like_dom"/>
</dbReference>
<organism evidence="14 15">
    <name type="scientific">Pseudoxanthobacter soli DSM 19599</name>
    <dbReference type="NCBI Taxonomy" id="1123029"/>
    <lineage>
        <taxon>Bacteria</taxon>
        <taxon>Pseudomonadati</taxon>
        <taxon>Pseudomonadota</taxon>
        <taxon>Alphaproteobacteria</taxon>
        <taxon>Hyphomicrobiales</taxon>
        <taxon>Segnochrobactraceae</taxon>
        <taxon>Pseudoxanthobacter</taxon>
    </lineage>
</organism>
<dbReference type="GO" id="GO:0005524">
    <property type="term" value="F:ATP binding"/>
    <property type="evidence" value="ECO:0007669"/>
    <property type="project" value="UniProtKB-UniRule"/>
</dbReference>
<dbReference type="SUPFAM" id="SSF52540">
    <property type="entry name" value="P-loop containing nucleoside triphosphate hydrolases"/>
    <property type="match status" value="1"/>
</dbReference>
<keyword evidence="5 12" id="KW-0545">Nucleotide biosynthesis</keyword>
<proteinExistence type="inferred from homology"/>
<keyword evidence="8 12" id="KW-0067">ATP-binding</keyword>
<evidence type="ECO:0000256" key="1">
    <source>
        <dbReference type="ARBA" id="ARBA00009776"/>
    </source>
</evidence>
<evidence type="ECO:0000313" key="14">
    <source>
        <dbReference type="EMBL" id="SHO60588.1"/>
    </source>
</evidence>
<dbReference type="InterPro" id="IPR018095">
    <property type="entry name" value="Thymidylate_kin_CS"/>
</dbReference>
<evidence type="ECO:0000313" key="15">
    <source>
        <dbReference type="Proteomes" id="UP000186406"/>
    </source>
</evidence>
<dbReference type="AlphaFoldDB" id="A0A1M7Z6L6"/>
<dbReference type="EMBL" id="FRXO01000001">
    <property type="protein sequence ID" value="SHO60588.1"/>
    <property type="molecule type" value="Genomic_DNA"/>
</dbReference>
<gene>
    <name evidence="12" type="primary">tmk</name>
    <name evidence="14" type="ORF">SAMN02745172_00345</name>
</gene>
<dbReference type="NCBIfam" id="TIGR00041">
    <property type="entry name" value="DTMP_kinase"/>
    <property type="match status" value="1"/>
</dbReference>
<evidence type="ECO:0000256" key="11">
    <source>
        <dbReference type="ARBA" id="ARBA00057735"/>
    </source>
</evidence>
<keyword evidence="6 12" id="KW-0547">Nucleotide-binding</keyword>
<dbReference type="STRING" id="1123029.SAMN02745172_00345"/>
<dbReference type="GO" id="GO:0005829">
    <property type="term" value="C:cytosol"/>
    <property type="evidence" value="ECO:0007669"/>
    <property type="project" value="TreeGrafter"/>
</dbReference>
<keyword evidence="7 12" id="KW-0418">Kinase</keyword>
<evidence type="ECO:0000256" key="12">
    <source>
        <dbReference type="HAMAP-Rule" id="MF_00165"/>
    </source>
</evidence>
<comment type="function">
    <text evidence="11 12">Phosphorylation of dTMP to form dTDP in both de novo and salvage pathways of dTTP synthesis.</text>
</comment>
<dbReference type="Proteomes" id="UP000186406">
    <property type="component" value="Unassembled WGS sequence"/>
</dbReference>
<reference evidence="14 15" key="1">
    <citation type="submission" date="2016-12" db="EMBL/GenBank/DDBJ databases">
        <authorList>
            <person name="Song W.-J."/>
            <person name="Kurnit D.M."/>
        </authorList>
    </citation>
    <scope>NUCLEOTIDE SEQUENCE [LARGE SCALE GENOMIC DNA]</scope>
    <source>
        <strain evidence="14 15">DSM 19599</strain>
    </source>
</reference>
<evidence type="ECO:0000256" key="5">
    <source>
        <dbReference type="ARBA" id="ARBA00022727"/>
    </source>
</evidence>
<dbReference type="GO" id="GO:0004798">
    <property type="term" value="F:dTMP kinase activity"/>
    <property type="evidence" value="ECO:0007669"/>
    <property type="project" value="UniProtKB-UniRule"/>
</dbReference>
<dbReference type="InterPro" id="IPR018094">
    <property type="entry name" value="Thymidylate_kinase"/>
</dbReference>
<evidence type="ECO:0000256" key="7">
    <source>
        <dbReference type="ARBA" id="ARBA00022777"/>
    </source>
</evidence>
<feature type="domain" description="Thymidylate kinase-like" evidence="13">
    <location>
        <begin position="10"/>
        <end position="201"/>
    </location>
</feature>
<evidence type="ECO:0000259" key="13">
    <source>
        <dbReference type="Pfam" id="PF02223"/>
    </source>
</evidence>
<dbReference type="HAMAP" id="MF_00165">
    <property type="entry name" value="Thymidylate_kinase"/>
    <property type="match status" value="1"/>
</dbReference>